<dbReference type="RefSeq" id="WP_184591464.1">
    <property type="nucleotide sequence ID" value="NZ_BMUP01000012.1"/>
</dbReference>
<organism evidence="2 3">
    <name type="scientific">Streptomyces violarus</name>
    <dbReference type="NCBI Taxonomy" id="67380"/>
    <lineage>
        <taxon>Bacteria</taxon>
        <taxon>Bacillati</taxon>
        <taxon>Actinomycetota</taxon>
        <taxon>Actinomycetes</taxon>
        <taxon>Kitasatosporales</taxon>
        <taxon>Streptomycetaceae</taxon>
        <taxon>Streptomyces</taxon>
    </lineage>
</organism>
<dbReference type="AlphaFoldDB" id="A0A7W4ZPW4"/>
<dbReference type="Proteomes" id="UP000572907">
    <property type="component" value="Unassembled WGS sequence"/>
</dbReference>
<evidence type="ECO:0000313" key="2">
    <source>
        <dbReference type="EMBL" id="MBB3076403.1"/>
    </source>
</evidence>
<comment type="caution">
    <text evidence="2">The sequence shown here is derived from an EMBL/GenBank/DDBJ whole genome shotgun (WGS) entry which is preliminary data.</text>
</comment>
<keyword evidence="3" id="KW-1185">Reference proteome</keyword>
<evidence type="ECO:0000259" key="1">
    <source>
        <dbReference type="Pfam" id="PF04149"/>
    </source>
</evidence>
<proteinExistence type="predicted"/>
<gene>
    <name evidence="2" type="ORF">FHS41_002880</name>
</gene>
<accession>A0A7W4ZPW4</accession>
<protein>
    <recommendedName>
        <fullName evidence="1">DUF397 domain-containing protein</fullName>
    </recommendedName>
</protein>
<name>A0A7W4ZPW4_9ACTN</name>
<reference evidence="2 3" key="1">
    <citation type="submission" date="2020-08" db="EMBL/GenBank/DDBJ databases">
        <title>Genomic Encyclopedia of Type Strains, Phase III (KMG-III): the genomes of soil and plant-associated and newly described type strains.</title>
        <authorList>
            <person name="Whitman W."/>
        </authorList>
    </citation>
    <scope>NUCLEOTIDE SEQUENCE [LARGE SCALE GENOMIC DNA]</scope>
    <source>
        <strain evidence="2 3">CECT 3237</strain>
    </source>
</reference>
<dbReference type="Pfam" id="PF04149">
    <property type="entry name" value="DUF397"/>
    <property type="match status" value="1"/>
</dbReference>
<dbReference type="InterPro" id="IPR007278">
    <property type="entry name" value="DUF397"/>
</dbReference>
<dbReference type="EMBL" id="JACHXE010000002">
    <property type="protein sequence ID" value="MBB3076403.1"/>
    <property type="molecule type" value="Genomic_DNA"/>
</dbReference>
<sequence length="67" mass="7016">MIRNASAGNVSELAWFKSSYSSGTDGNSCIEIAIAPSTIHVRDSKHAAQGPRLALAPEAWVGFVASL</sequence>
<feature type="domain" description="DUF397" evidence="1">
    <location>
        <begin position="13"/>
        <end position="66"/>
    </location>
</feature>
<evidence type="ECO:0000313" key="3">
    <source>
        <dbReference type="Proteomes" id="UP000572907"/>
    </source>
</evidence>